<dbReference type="Gene3D" id="3.40.50.1470">
    <property type="entry name" value="Peptidyl-tRNA hydrolase"/>
    <property type="match status" value="1"/>
</dbReference>
<dbReference type="SUPFAM" id="SSF53178">
    <property type="entry name" value="Peptidyl-tRNA hydrolase-like"/>
    <property type="match status" value="1"/>
</dbReference>
<dbReference type="EMBL" id="MFGB01000016">
    <property type="protein sequence ID" value="OGF26233.1"/>
    <property type="molecule type" value="Genomic_DNA"/>
</dbReference>
<accession>A0A1F5SIF3</accession>
<dbReference type="InterPro" id="IPR001328">
    <property type="entry name" value="Pept_tRNA_hydro"/>
</dbReference>
<comment type="similarity">
    <text evidence="5 8">Belongs to the PTH family.</text>
</comment>
<sequence length="183" mass="20311">MKLIIGLGNPGEEYRKTRHNAGFIALDAFAKKEGLSWTINKKFNAATAETSGVLLVKPLTYMNNSGQSAQAVMAYYKLLPKTLGLLRRTDADLSELLTVIHDDLDIPLGEYRISVDSRSAGHRGVESIIGHLKTKNFKRIRIGIKGGKPVEMPTEKYVLGRFNAQETEIINKLITEKILTELA</sequence>
<evidence type="ECO:0000256" key="8">
    <source>
        <dbReference type="RuleBase" id="RU004320"/>
    </source>
</evidence>
<organism evidence="9 10">
    <name type="scientific">Candidatus Falkowbacteria bacterium RIFOXYA2_FULL_47_19</name>
    <dbReference type="NCBI Taxonomy" id="1797994"/>
    <lineage>
        <taxon>Bacteria</taxon>
        <taxon>Candidatus Falkowiibacteriota</taxon>
    </lineage>
</organism>
<evidence type="ECO:0000256" key="4">
    <source>
        <dbReference type="ARBA" id="ARBA00022884"/>
    </source>
</evidence>
<evidence type="ECO:0000256" key="2">
    <source>
        <dbReference type="ARBA" id="ARBA00022555"/>
    </source>
</evidence>
<protein>
    <recommendedName>
        <fullName evidence="6 7">Peptidyl-tRNA hydrolase</fullName>
        <ecNumber evidence="1 7">3.1.1.29</ecNumber>
    </recommendedName>
</protein>
<evidence type="ECO:0000256" key="7">
    <source>
        <dbReference type="RuleBase" id="RU000673"/>
    </source>
</evidence>
<gene>
    <name evidence="9" type="ORF">A2227_03025</name>
</gene>
<dbReference type="Proteomes" id="UP000178367">
    <property type="component" value="Unassembled WGS sequence"/>
</dbReference>
<dbReference type="STRING" id="1797994.A2227_03025"/>
<dbReference type="GO" id="GO:0004045">
    <property type="term" value="F:peptidyl-tRNA hydrolase activity"/>
    <property type="evidence" value="ECO:0007669"/>
    <property type="project" value="UniProtKB-EC"/>
</dbReference>
<dbReference type="PANTHER" id="PTHR17224:SF1">
    <property type="entry name" value="PEPTIDYL-TRNA HYDROLASE"/>
    <property type="match status" value="1"/>
</dbReference>
<dbReference type="CDD" id="cd00462">
    <property type="entry name" value="PTH"/>
    <property type="match status" value="1"/>
</dbReference>
<dbReference type="Pfam" id="PF01195">
    <property type="entry name" value="Pept_tRNA_hydro"/>
    <property type="match status" value="1"/>
</dbReference>
<evidence type="ECO:0000256" key="6">
    <source>
        <dbReference type="ARBA" id="ARBA00050038"/>
    </source>
</evidence>
<evidence type="ECO:0000313" key="9">
    <source>
        <dbReference type="EMBL" id="OGF26233.1"/>
    </source>
</evidence>
<keyword evidence="2" id="KW-0820">tRNA-binding</keyword>
<keyword evidence="4" id="KW-0694">RNA-binding</keyword>
<evidence type="ECO:0000256" key="5">
    <source>
        <dbReference type="ARBA" id="ARBA00038063"/>
    </source>
</evidence>
<dbReference type="NCBIfam" id="TIGR00447">
    <property type="entry name" value="pth"/>
    <property type="match status" value="1"/>
</dbReference>
<dbReference type="PROSITE" id="PS01195">
    <property type="entry name" value="PEPT_TRNA_HYDROL_1"/>
    <property type="match status" value="1"/>
</dbReference>
<evidence type="ECO:0000256" key="1">
    <source>
        <dbReference type="ARBA" id="ARBA00013260"/>
    </source>
</evidence>
<dbReference type="GO" id="GO:0000049">
    <property type="term" value="F:tRNA binding"/>
    <property type="evidence" value="ECO:0007669"/>
    <property type="project" value="UniProtKB-KW"/>
</dbReference>
<proteinExistence type="inferred from homology"/>
<reference evidence="9 10" key="1">
    <citation type="journal article" date="2016" name="Nat. Commun.">
        <title>Thousands of microbial genomes shed light on interconnected biogeochemical processes in an aquifer system.</title>
        <authorList>
            <person name="Anantharaman K."/>
            <person name="Brown C.T."/>
            <person name="Hug L.A."/>
            <person name="Sharon I."/>
            <person name="Castelle C.J."/>
            <person name="Probst A.J."/>
            <person name="Thomas B.C."/>
            <person name="Singh A."/>
            <person name="Wilkins M.J."/>
            <person name="Karaoz U."/>
            <person name="Brodie E.L."/>
            <person name="Williams K.H."/>
            <person name="Hubbard S.S."/>
            <person name="Banfield J.F."/>
        </authorList>
    </citation>
    <scope>NUCLEOTIDE SEQUENCE [LARGE SCALE GENOMIC DNA]</scope>
</reference>
<evidence type="ECO:0000256" key="3">
    <source>
        <dbReference type="ARBA" id="ARBA00022801"/>
    </source>
</evidence>
<comment type="catalytic activity">
    <reaction evidence="7">
        <text>an N-acyl-L-alpha-aminoacyl-tRNA + H2O = an N-acyl-L-amino acid + a tRNA + H(+)</text>
        <dbReference type="Rhea" id="RHEA:54448"/>
        <dbReference type="Rhea" id="RHEA-COMP:10123"/>
        <dbReference type="Rhea" id="RHEA-COMP:13883"/>
        <dbReference type="ChEBI" id="CHEBI:15377"/>
        <dbReference type="ChEBI" id="CHEBI:15378"/>
        <dbReference type="ChEBI" id="CHEBI:59874"/>
        <dbReference type="ChEBI" id="CHEBI:78442"/>
        <dbReference type="ChEBI" id="CHEBI:138191"/>
        <dbReference type="EC" id="3.1.1.29"/>
    </reaction>
</comment>
<evidence type="ECO:0000313" key="10">
    <source>
        <dbReference type="Proteomes" id="UP000178367"/>
    </source>
</evidence>
<name>A0A1F5SIF3_9BACT</name>
<dbReference type="InterPro" id="IPR018171">
    <property type="entry name" value="Pept_tRNA_hydro_CS"/>
</dbReference>
<comment type="caution">
    <text evidence="9">The sequence shown here is derived from an EMBL/GenBank/DDBJ whole genome shotgun (WGS) entry which is preliminary data.</text>
</comment>
<dbReference type="AlphaFoldDB" id="A0A1F5SIF3"/>
<dbReference type="InterPro" id="IPR036416">
    <property type="entry name" value="Pept_tRNA_hydro_sf"/>
</dbReference>
<dbReference type="PANTHER" id="PTHR17224">
    <property type="entry name" value="PEPTIDYL-TRNA HYDROLASE"/>
    <property type="match status" value="1"/>
</dbReference>
<dbReference type="EC" id="3.1.1.29" evidence="1 7"/>
<keyword evidence="3 7" id="KW-0378">Hydrolase</keyword>